<feature type="transmembrane region" description="Helical" evidence="1">
    <location>
        <begin position="159"/>
        <end position="185"/>
    </location>
</feature>
<feature type="transmembrane region" description="Helical" evidence="1">
    <location>
        <begin position="108"/>
        <end position="130"/>
    </location>
</feature>
<feature type="transmembrane region" description="Helical" evidence="1">
    <location>
        <begin position="48"/>
        <end position="66"/>
    </location>
</feature>
<dbReference type="PANTHER" id="PTHR40078">
    <property type="entry name" value="INTEGRAL MEMBRANE PROTEIN-RELATED"/>
    <property type="match status" value="1"/>
</dbReference>
<dbReference type="PANTHER" id="PTHR40078:SF1">
    <property type="entry name" value="INTEGRAL MEMBRANE PROTEIN"/>
    <property type="match status" value="1"/>
</dbReference>
<dbReference type="RefSeq" id="WP_242854508.1">
    <property type="nucleotide sequence ID" value="NZ_CZAU01000009.1"/>
</dbReference>
<dbReference type="AlphaFoldDB" id="A0A174MKE0"/>
<evidence type="ECO:0000313" key="2">
    <source>
        <dbReference type="EMBL" id="CUP36864.1"/>
    </source>
</evidence>
<feature type="transmembrane region" description="Helical" evidence="1">
    <location>
        <begin position="7"/>
        <end position="28"/>
    </location>
</feature>
<keyword evidence="1" id="KW-0472">Membrane</keyword>
<keyword evidence="1" id="KW-0812">Transmembrane</keyword>
<organism evidence="2 3">
    <name type="scientific">Anaerostipes hadrus</name>
    <dbReference type="NCBI Taxonomy" id="649756"/>
    <lineage>
        <taxon>Bacteria</taxon>
        <taxon>Bacillati</taxon>
        <taxon>Bacillota</taxon>
        <taxon>Clostridia</taxon>
        <taxon>Lachnospirales</taxon>
        <taxon>Lachnospiraceae</taxon>
        <taxon>Anaerostipes</taxon>
    </lineage>
</organism>
<accession>A0A174MKE0</accession>
<keyword evidence="1" id="KW-1133">Transmembrane helix</keyword>
<sequence>MKRYFMAFIGVILIGFNVTLLNLSGFGVDTFSCMNMAVSEHLPFSYGVWQIIVNIVIFIGLFIFVIKEKKGISAIFGFGTLWNMIGCGLLVDFFTARYHMFFEDPENLAVKVTFLIVGILGVCLGCSVYMTPELGSAPYDTLGIQIHEKSKIPFKVCRIATDIICVIISLIFGGNVGIGTVIMAFGTGPVVQFFNEHVSKPCLYHKGRGKYATRRTAQSV</sequence>
<reference evidence="2 3" key="1">
    <citation type="submission" date="2015-09" db="EMBL/GenBank/DDBJ databases">
        <authorList>
            <consortium name="Pathogen Informatics"/>
        </authorList>
    </citation>
    <scope>NUCLEOTIDE SEQUENCE [LARGE SCALE GENOMIC DNA]</scope>
    <source>
        <strain evidence="2 3">2789STDY5834908</strain>
    </source>
</reference>
<dbReference type="Pfam" id="PF19700">
    <property type="entry name" value="DUF6198"/>
    <property type="match status" value="1"/>
</dbReference>
<proteinExistence type="predicted"/>
<dbReference type="Proteomes" id="UP000095564">
    <property type="component" value="Unassembled WGS sequence"/>
</dbReference>
<dbReference type="EMBL" id="CZAU01000009">
    <property type="protein sequence ID" value="CUP36864.1"/>
    <property type="molecule type" value="Genomic_DNA"/>
</dbReference>
<evidence type="ECO:0000256" key="1">
    <source>
        <dbReference type="SAM" id="Phobius"/>
    </source>
</evidence>
<evidence type="ECO:0000313" key="3">
    <source>
        <dbReference type="Proteomes" id="UP000095564"/>
    </source>
</evidence>
<name>A0A174MKE0_ANAHA</name>
<protein>
    <submittedName>
        <fullName evidence="2">Uncharacterized BCR, YitT family COG1284</fullName>
    </submittedName>
</protein>
<gene>
    <name evidence="2" type="ORF">ERS852520_01196</name>
</gene>
<feature type="transmembrane region" description="Helical" evidence="1">
    <location>
        <begin position="73"/>
        <end position="96"/>
    </location>
</feature>
<dbReference type="InterPro" id="IPR038750">
    <property type="entry name" value="YczE/YyaS-like"/>
</dbReference>